<comment type="pathway">
    <text evidence="2">Secondary metabolite biosynthesis.</text>
</comment>
<evidence type="ECO:0000256" key="8">
    <source>
        <dbReference type="ARBA" id="ARBA00023033"/>
    </source>
</evidence>
<dbReference type="GO" id="GO:0004497">
    <property type="term" value="F:monooxygenase activity"/>
    <property type="evidence" value="ECO:0007669"/>
    <property type="project" value="UniProtKB-KW"/>
</dbReference>
<evidence type="ECO:0000256" key="10">
    <source>
        <dbReference type="RuleBase" id="RU000461"/>
    </source>
</evidence>
<dbReference type="Pfam" id="PF00067">
    <property type="entry name" value="p450"/>
    <property type="match status" value="1"/>
</dbReference>
<dbReference type="InParanoid" id="A0A067MHV8"/>
<dbReference type="HOGENOM" id="CLU_001570_2_3_1"/>
<dbReference type="PROSITE" id="PS00086">
    <property type="entry name" value="CYTOCHROME_P450"/>
    <property type="match status" value="1"/>
</dbReference>
<proteinExistence type="inferred from homology"/>
<evidence type="ECO:0000256" key="5">
    <source>
        <dbReference type="ARBA" id="ARBA00022723"/>
    </source>
</evidence>
<reference evidence="12" key="1">
    <citation type="journal article" date="2014" name="Proc. Natl. Acad. Sci. U.S.A.">
        <title>Extensive sampling of basidiomycete genomes demonstrates inadequacy of the white-rot/brown-rot paradigm for wood decay fungi.</title>
        <authorList>
            <person name="Riley R."/>
            <person name="Salamov A.A."/>
            <person name="Brown D.W."/>
            <person name="Nagy L.G."/>
            <person name="Floudas D."/>
            <person name="Held B.W."/>
            <person name="Levasseur A."/>
            <person name="Lombard V."/>
            <person name="Morin E."/>
            <person name="Otillar R."/>
            <person name="Lindquist E.A."/>
            <person name="Sun H."/>
            <person name="LaButti K.M."/>
            <person name="Schmutz J."/>
            <person name="Jabbour D."/>
            <person name="Luo H."/>
            <person name="Baker S.E."/>
            <person name="Pisabarro A.G."/>
            <person name="Walton J.D."/>
            <person name="Blanchette R.A."/>
            <person name="Henrissat B."/>
            <person name="Martin F."/>
            <person name="Cullen D."/>
            <person name="Hibbett D.S."/>
            <person name="Grigoriev I.V."/>
        </authorList>
    </citation>
    <scope>NUCLEOTIDE SEQUENCE [LARGE SCALE GENOMIC DNA]</scope>
    <source>
        <strain evidence="12">FD-172 SS1</strain>
    </source>
</reference>
<dbReference type="InterPro" id="IPR001128">
    <property type="entry name" value="Cyt_P450"/>
</dbReference>
<evidence type="ECO:0000256" key="9">
    <source>
        <dbReference type="PIRSR" id="PIRSR602401-1"/>
    </source>
</evidence>
<dbReference type="PANTHER" id="PTHR46300">
    <property type="entry name" value="P450, PUTATIVE (EUROFUNG)-RELATED-RELATED"/>
    <property type="match status" value="1"/>
</dbReference>
<dbReference type="SUPFAM" id="SSF48264">
    <property type="entry name" value="Cytochrome P450"/>
    <property type="match status" value="1"/>
</dbReference>
<feature type="binding site" description="axial binding residue" evidence="9">
    <location>
        <position position="454"/>
    </location>
    <ligand>
        <name>heme</name>
        <dbReference type="ChEBI" id="CHEBI:30413"/>
    </ligand>
    <ligandPart>
        <name>Fe</name>
        <dbReference type="ChEBI" id="CHEBI:18248"/>
    </ligandPart>
</feature>
<keyword evidence="6 10" id="KW-0560">Oxidoreductase</keyword>
<evidence type="ECO:0000256" key="7">
    <source>
        <dbReference type="ARBA" id="ARBA00023004"/>
    </source>
</evidence>
<gene>
    <name evidence="11" type="ORF">BOTBODRAFT_174158</name>
</gene>
<dbReference type="GO" id="GO:0005506">
    <property type="term" value="F:iron ion binding"/>
    <property type="evidence" value="ECO:0007669"/>
    <property type="project" value="InterPro"/>
</dbReference>
<evidence type="ECO:0000256" key="6">
    <source>
        <dbReference type="ARBA" id="ARBA00023002"/>
    </source>
</evidence>
<sequence length="527" mass="59306">MLPELSLRHLDIAAASLLVYLLYRALLGSGLKSSRYRLSSPPGPRSLPFIGNAHQIPGHFRWLTYMAWNRTFGDIVHAKYYSQDLVIISSPKIACDLLEKRSEIYSDRARLIMAGELVGFEKATSFSHYGSAFREKRKLLNKALSARASKDYWPLQIRETRAQCCRILDSPKDFVAHISRSAAAVVLQVSRGHTLTGMDDPHLTSAQDVLVIFEKVTRPPGKFLVDSLPWLRYVPSWLPGAGFKRQAAVFRKELLRLVREPVESVKRNMQLGIQPACYISRSIEYMGGLDKCSKETEENIMWSAVTLYGGGRDTIVSITKTFFLAMTKYPEVQKKAQAEVDRVTGGVRLPEFEDRDRMPYVNAIFKESLRWRPPSPLGVPHRLTQDDVYDGYVLKKGTSVIANIWAMCHDETVYPEPEVFRPERFLEEDGVTSISIPYAKDFGSNVFGFGRRICAGMHVADSALWIAIATSLAVLDILKEVDEDGVEIEPKVECIPGIVIDHKPWPCRIVPRSEAAAALVRQSVECA</sequence>
<dbReference type="InterPro" id="IPR036396">
    <property type="entry name" value="Cyt_P450_sf"/>
</dbReference>
<comment type="cofactor">
    <cofactor evidence="1 9">
        <name>heme</name>
        <dbReference type="ChEBI" id="CHEBI:30413"/>
    </cofactor>
</comment>
<protein>
    <recommendedName>
        <fullName evidence="13">Cytochrome P450</fullName>
    </recommendedName>
</protein>
<dbReference type="PRINTS" id="PR00385">
    <property type="entry name" value="P450"/>
</dbReference>
<dbReference type="Proteomes" id="UP000027195">
    <property type="component" value="Unassembled WGS sequence"/>
</dbReference>
<dbReference type="Gene3D" id="1.10.630.10">
    <property type="entry name" value="Cytochrome P450"/>
    <property type="match status" value="1"/>
</dbReference>
<evidence type="ECO:0000313" key="11">
    <source>
        <dbReference type="EMBL" id="KDQ15318.1"/>
    </source>
</evidence>
<dbReference type="STRING" id="930990.A0A067MHV8"/>
<organism evidence="11 12">
    <name type="scientific">Botryobasidium botryosum (strain FD-172 SS1)</name>
    <dbReference type="NCBI Taxonomy" id="930990"/>
    <lineage>
        <taxon>Eukaryota</taxon>
        <taxon>Fungi</taxon>
        <taxon>Dikarya</taxon>
        <taxon>Basidiomycota</taxon>
        <taxon>Agaricomycotina</taxon>
        <taxon>Agaricomycetes</taxon>
        <taxon>Cantharellales</taxon>
        <taxon>Botryobasidiaceae</taxon>
        <taxon>Botryobasidium</taxon>
    </lineage>
</organism>
<keyword evidence="7 9" id="KW-0408">Iron</keyword>
<name>A0A067MHV8_BOTB1</name>
<dbReference type="EMBL" id="KL198033">
    <property type="protein sequence ID" value="KDQ15318.1"/>
    <property type="molecule type" value="Genomic_DNA"/>
</dbReference>
<dbReference type="AlphaFoldDB" id="A0A067MHV8"/>
<evidence type="ECO:0008006" key="13">
    <source>
        <dbReference type="Google" id="ProtNLM"/>
    </source>
</evidence>
<keyword evidence="4 9" id="KW-0349">Heme</keyword>
<dbReference type="InterPro" id="IPR002401">
    <property type="entry name" value="Cyt_P450_E_grp-I"/>
</dbReference>
<evidence type="ECO:0000256" key="2">
    <source>
        <dbReference type="ARBA" id="ARBA00005179"/>
    </source>
</evidence>
<dbReference type="GO" id="GO:0016705">
    <property type="term" value="F:oxidoreductase activity, acting on paired donors, with incorporation or reduction of molecular oxygen"/>
    <property type="evidence" value="ECO:0007669"/>
    <property type="project" value="InterPro"/>
</dbReference>
<keyword evidence="8 10" id="KW-0503">Monooxygenase</keyword>
<dbReference type="InterPro" id="IPR017972">
    <property type="entry name" value="Cyt_P450_CS"/>
</dbReference>
<evidence type="ECO:0000256" key="3">
    <source>
        <dbReference type="ARBA" id="ARBA00010617"/>
    </source>
</evidence>
<dbReference type="GO" id="GO:0020037">
    <property type="term" value="F:heme binding"/>
    <property type="evidence" value="ECO:0007669"/>
    <property type="project" value="InterPro"/>
</dbReference>
<dbReference type="CDD" id="cd11065">
    <property type="entry name" value="CYP64-like"/>
    <property type="match status" value="1"/>
</dbReference>
<evidence type="ECO:0000313" key="12">
    <source>
        <dbReference type="Proteomes" id="UP000027195"/>
    </source>
</evidence>
<dbReference type="PRINTS" id="PR00463">
    <property type="entry name" value="EP450I"/>
</dbReference>
<accession>A0A067MHV8</accession>
<dbReference type="InterPro" id="IPR050364">
    <property type="entry name" value="Cytochrome_P450_fung"/>
</dbReference>
<evidence type="ECO:0000256" key="4">
    <source>
        <dbReference type="ARBA" id="ARBA00022617"/>
    </source>
</evidence>
<keyword evidence="12" id="KW-1185">Reference proteome</keyword>
<keyword evidence="5 9" id="KW-0479">Metal-binding</keyword>
<comment type="similarity">
    <text evidence="3 10">Belongs to the cytochrome P450 family.</text>
</comment>
<dbReference type="OrthoDB" id="2789670at2759"/>
<evidence type="ECO:0000256" key="1">
    <source>
        <dbReference type="ARBA" id="ARBA00001971"/>
    </source>
</evidence>
<dbReference type="PANTHER" id="PTHR46300:SF7">
    <property type="entry name" value="P450, PUTATIVE (EUROFUNG)-RELATED"/>
    <property type="match status" value="1"/>
</dbReference>